<name>A0ABX6V0U6_9PAST</name>
<evidence type="ECO:0008006" key="5">
    <source>
        <dbReference type="Google" id="ProtNLM"/>
    </source>
</evidence>
<sequence length="131" mass="15538">MNKRQKRRKRQQRNQTAMRSRTVFFEENQKETTMHKSIFEFLSSLGNKCLVLVLTAIAVIAVLGISQAYSNPTDWHDNELSEQISQKAREEARKLWRKEHGDWQPNLTETEQKRLLKLTALLQAERDKEQR</sequence>
<dbReference type="Proteomes" id="UP000663069">
    <property type="component" value="Chromosome"/>
</dbReference>
<keyword evidence="2" id="KW-0812">Transmembrane</keyword>
<evidence type="ECO:0000313" key="3">
    <source>
        <dbReference type="EMBL" id="QPB43747.1"/>
    </source>
</evidence>
<accession>A0ABX6V0U6</accession>
<keyword evidence="2" id="KW-0472">Membrane</keyword>
<gene>
    <name evidence="3" type="ORF">IHV77_09775</name>
</gene>
<reference evidence="3 4" key="1">
    <citation type="submission" date="2020-10" db="EMBL/GenBank/DDBJ databases">
        <title>Genome Sequencing of Rodentibacter spp. strain DSM111151.</title>
        <authorList>
            <person name="Benga L."/>
            <person name="Lautwein T."/>
        </authorList>
    </citation>
    <scope>NUCLEOTIDE SEQUENCE [LARGE SCALE GENOMIC DNA]</scope>
    <source>
        <strain evidence="3 4">DSM 111151</strain>
    </source>
</reference>
<evidence type="ECO:0000256" key="2">
    <source>
        <dbReference type="SAM" id="Phobius"/>
    </source>
</evidence>
<protein>
    <recommendedName>
        <fullName evidence="5">Cell division protein FtsN</fullName>
    </recommendedName>
</protein>
<dbReference type="RefSeq" id="WP_194813302.1">
    <property type="nucleotide sequence ID" value="NZ_CP063056.1"/>
</dbReference>
<keyword evidence="2" id="KW-1133">Transmembrane helix</keyword>
<proteinExistence type="predicted"/>
<dbReference type="EMBL" id="CP063056">
    <property type="protein sequence ID" value="QPB43747.1"/>
    <property type="molecule type" value="Genomic_DNA"/>
</dbReference>
<feature type="transmembrane region" description="Helical" evidence="2">
    <location>
        <begin position="49"/>
        <end position="69"/>
    </location>
</feature>
<keyword evidence="4" id="KW-1185">Reference proteome</keyword>
<evidence type="ECO:0000256" key="1">
    <source>
        <dbReference type="SAM" id="MobiDB-lite"/>
    </source>
</evidence>
<evidence type="ECO:0000313" key="4">
    <source>
        <dbReference type="Proteomes" id="UP000663069"/>
    </source>
</evidence>
<feature type="compositionally biased region" description="Basic residues" evidence="1">
    <location>
        <begin position="1"/>
        <end position="12"/>
    </location>
</feature>
<organism evidence="3 4">
    <name type="scientific">Rodentibacter haemolyticus</name>
    <dbReference type="NCBI Taxonomy" id="2778911"/>
    <lineage>
        <taxon>Bacteria</taxon>
        <taxon>Pseudomonadati</taxon>
        <taxon>Pseudomonadota</taxon>
        <taxon>Gammaproteobacteria</taxon>
        <taxon>Pasteurellales</taxon>
        <taxon>Pasteurellaceae</taxon>
        <taxon>Rodentibacter</taxon>
    </lineage>
</organism>
<feature type="region of interest" description="Disordered" evidence="1">
    <location>
        <begin position="1"/>
        <end position="20"/>
    </location>
</feature>